<dbReference type="Proteomes" id="UP000176863">
    <property type="component" value="Unassembled WGS sequence"/>
</dbReference>
<keyword evidence="1" id="KW-1133">Transmembrane helix</keyword>
<accession>A0A1F6CVD8</accession>
<protein>
    <submittedName>
        <fullName evidence="2">Uncharacterized protein</fullName>
    </submittedName>
</protein>
<keyword evidence="1" id="KW-0812">Transmembrane</keyword>
<gene>
    <name evidence="2" type="ORF">A2851_05750</name>
</gene>
<evidence type="ECO:0000313" key="2">
    <source>
        <dbReference type="EMBL" id="OGG53040.1"/>
    </source>
</evidence>
<dbReference type="EMBL" id="MFKT01000019">
    <property type="protein sequence ID" value="OGG53040.1"/>
    <property type="molecule type" value="Genomic_DNA"/>
</dbReference>
<keyword evidence="1" id="KW-0472">Membrane</keyword>
<feature type="transmembrane region" description="Helical" evidence="1">
    <location>
        <begin position="9"/>
        <end position="27"/>
    </location>
</feature>
<dbReference type="STRING" id="1798480.A2851_05750"/>
<comment type="caution">
    <text evidence="2">The sequence shown here is derived from an EMBL/GenBank/DDBJ whole genome shotgun (WGS) entry which is preliminary data.</text>
</comment>
<dbReference type="AlphaFoldDB" id="A0A1F6CVD8"/>
<evidence type="ECO:0000313" key="3">
    <source>
        <dbReference type="Proteomes" id="UP000176863"/>
    </source>
</evidence>
<proteinExistence type="predicted"/>
<evidence type="ECO:0000256" key="1">
    <source>
        <dbReference type="SAM" id="Phobius"/>
    </source>
</evidence>
<sequence length="159" mass="17246">MAHEGGSSGWAWVIGIVILVLFSYFVVKAIPEDVPQTPATTQVIQGDKMAQADPMMVGTWRSNEDAKFTREFRADGTVVDAYEGDASASALGTWIIVDPTKEPQDMLGVPADSLMGLTVLKLTFSNGDIMYFGVNSLTETSLALTYIGRGNTLNFTRMQ</sequence>
<reference evidence="2 3" key="1">
    <citation type="journal article" date="2016" name="Nat. Commun.">
        <title>Thousands of microbial genomes shed light on interconnected biogeochemical processes in an aquifer system.</title>
        <authorList>
            <person name="Anantharaman K."/>
            <person name="Brown C.T."/>
            <person name="Hug L.A."/>
            <person name="Sharon I."/>
            <person name="Castelle C.J."/>
            <person name="Probst A.J."/>
            <person name="Thomas B.C."/>
            <person name="Singh A."/>
            <person name="Wilkins M.J."/>
            <person name="Karaoz U."/>
            <person name="Brodie E.L."/>
            <person name="Williams K.H."/>
            <person name="Hubbard S.S."/>
            <person name="Banfield J.F."/>
        </authorList>
    </citation>
    <scope>NUCLEOTIDE SEQUENCE [LARGE SCALE GENOMIC DNA]</scope>
</reference>
<organism evidence="2 3">
    <name type="scientific">Candidatus Kaiserbacteria bacterium RIFCSPHIGHO2_01_FULL_53_29</name>
    <dbReference type="NCBI Taxonomy" id="1798480"/>
    <lineage>
        <taxon>Bacteria</taxon>
        <taxon>Candidatus Kaiseribacteriota</taxon>
    </lineage>
</organism>
<name>A0A1F6CVD8_9BACT</name>